<proteinExistence type="predicted"/>
<dbReference type="GO" id="GO:0005886">
    <property type="term" value="C:plasma membrane"/>
    <property type="evidence" value="ECO:0007669"/>
    <property type="project" value="UniProtKB-SubCell"/>
</dbReference>
<keyword evidence="8 10" id="KW-0472">Membrane</keyword>
<dbReference type="HOGENOM" id="CLU_000604_27_5_1"/>
<feature type="transmembrane region" description="Helical" evidence="10">
    <location>
        <begin position="786"/>
        <end position="812"/>
    </location>
</feature>
<dbReference type="PROSITE" id="PS00211">
    <property type="entry name" value="ABC_TRANSPORTER_1"/>
    <property type="match status" value="2"/>
</dbReference>
<dbReference type="CDD" id="cd03250">
    <property type="entry name" value="ABCC_MRP_domain1"/>
    <property type="match status" value="1"/>
</dbReference>
<dbReference type="PANTHER" id="PTHR24223:SF399">
    <property type="entry name" value="ABC TRANSPORTER ATNG"/>
    <property type="match status" value="1"/>
</dbReference>
<evidence type="ECO:0008006" key="16">
    <source>
        <dbReference type="Google" id="ProtNLM"/>
    </source>
</evidence>
<dbReference type="InterPro" id="IPR036640">
    <property type="entry name" value="ABC1_TM_sf"/>
</dbReference>
<comment type="subcellular location">
    <subcellularLocation>
        <location evidence="1">Cell membrane</location>
        <topology evidence="1">Multi-pass membrane protein</topology>
    </subcellularLocation>
</comment>
<feature type="domain" description="ABC transporter" evidence="12">
    <location>
        <begin position="507"/>
        <end position="738"/>
    </location>
</feature>
<evidence type="ECO:0000259" key="13">
    <source>
        <dbReference type="PROSITE" id="PS50929"/>
    </source>
</evidence>
<evidence type="ECO:0000256" key="5">
    <source>
        <dbReference type="ARBA" id="ARBA00022741"/>
    </source>
</evidence>
<feature type="transmembrane region" description="Helical" evidence="10">
    <location>
        <begin position="164"/>
        <end position="185"/>
    </location>
</feature>
<dbReference type="Gene3D" id="1.20.1560.10">
    <property type="entry name" value="ABC transporter type 1, transmembrane domain"/>
    <property type="match status" value="2"/>
</dbReference>
<feature type="signal peptide" evidence="11">
    <location>
        <begin position="1"/>
        <end position="15"/>
    </location>
</feature>
<feature type="domain" description="ABC transporter" evidence="12">
    <location>
        <begin position="1113"/>
        <end position="1349"/>
    </location>
</feature>
<evidence type="ECO:0000256" key="10">
    <source>
        <dbReference type="SAM" id="Phobius"/>
    </source>
</evidence>
<evidence type="ECO:0000256" key="3">
    <source>
        <dbReference type="ARBA" id="ARBA00022475"/>
    </source>
</evidence>
<evidence type="ECO:0000313" key="14">
    <source>
        <dbReference type="EMBL" id="CEJ80790.1"/>
    </source>
</evidence>
<dbReference type="InterPro" id="IPR050173">
    <property type="entry name" value="ABC_transporter_C-like"/>
</dbReference>
<dbReference type="InterPro" id="IPR003439">
    <property type="entry name" value="ABC_transporter-like_ATP-bd"/>
</dbReference>
<keyword evidence="3" id="KW-1003">Cell membrane</keyword>
<dbReference type="PROSITE" id="PS50893">
    <property type="entry name" value="ABC_TRANSPORTER_2"/>
    <property type="match status" value="2"/>
</dbReference>
<keyword evidence="7 10" id="KW-1133">Transmembrane helix</keyword>
<reference evidence="14 15" key="1">
    <citation type="journal article" date="2015" name="Genome Announc.">
        <title>Draft Genome Sequence and Gene Annotation of the Entomopathogenic Fungus Verticillium hemipterigenum.</title>
        <authorList>
            <person name="Horn F."/>
            <person name="Habel A."/>
            <person name="Scharf D.H."/>
            <person name="Dworschak J."/>
            <person name="Brakhage A.A."/>
            <person name="Guthke R."/>
            <person name="Hertweck C."/>
            <person name="Linde J."/>
        </authorList>
    </citation>
    <scope>NUCLEOTIDE SEQUENCE [LARGE SCALE GENOMIC DNA]</scope>
</reference>
<keyword evidence="4 10" id="KW-0812">Transmembrane</keyword>
<dbReference type="Gene3D" id="3.40.50.300">
    <property type="entry name" value="P-loop containing nucleotide triphosphate hydrolases"/>
    <property type="match status" value="2"/>
</dbReference>
<evidence type="ECO:0000313" key="15">
    <source>
        <dbReference type="Proteomes" id="UP000039046"/>
    </source>
</evidence>
<dbReference type="InterPro" id="IPR044726">
    <property type="entry name" value="ABCC_6TM_D2"/>
</dbReference>
<dbReference type="InterPro" id="IPR017871">
    <property type="entry name" value="ABC_transporter-like_CS"/>
</dbReference>
<dbReference type="GO" id="GO:0005524">
    <property type="term" value="F:ATP binding"/>
    <property type="evidence" value="ECO:0007669"/>
    <property type="project" value="UniProtKB-KW"/>
</dbReference>
<evidence type="ECO:0000256" key="2">
    <source>
        <dbReference type="ARBA" id="ARBA00022448"/>
    </source>
</evidence>
<dbReference type="InterPro" id="IPR011527">
    <property type="entry name" value="ABC1_TM_dom"/>
</dbReference>
<dbReference type="SUPFAM" id="SSF52540">
    <property type="entry name" value="P-loop containing nucleoside triphosphate hydrolases"/>
    <property type="match status" value="2"/>
</dbReference>
<dbReference type="SUPFAM" id="SSF90123">
    <property type="entry name" value="ABC transporter transmembrane region"/>
    <property type="match status" value="2"/>
</dbReference>
<dbReference type="InterPro" id="IPR027417">
    <property type="entry name" value="P-loop_NTPase"/>
</dbReference>
<dbReference type="EMBL" id="CDHN01000001">
    <property type="protein sequence ID" value="CEJ80790.1"/>
    <property type="molecule type" value="Genomic_DNA"/>
</dbReference>
<dbReference type="CDD" id="cd18580">
    <property type="entry name" value="ABC_6TM_ABCC_D2"/>
    <property type="match status" value="1"/>
</dbReference>
<keyword evidence="6" id="KW-0067">ATP-binding</keyword>
<accession>A0A0A1T3Y2</accession>
<evidence type="ECO:0000256" key="6">
    <source>
        <dbReference type="ARBA" id="ARBA00022840"/>
    </source>
</evidence>
<dbReference type="SMART" id="SM00382">
    <property type="entry name" value="AAA"/>
    <property type="match status" value="2"/>
</dbReference>
<dbReference type="FunFam" id="1.20.1560.10:FF:000055">
    <property type="entry name" value="ABC multidrug transporter (Eurofung)"/>
    <property type="match status" value="1"/>
</dbReference>
<keyword evidence="11" id="KW-0732">Signal</keyword>
<keyword evidence="9" id="KW-0325">Glycoprotein</keyword>
<dbReference type="InterPro" id="IPR044746">
    <property type="entry name" value="ABCC_6TM_D1"/>
</dbReference>
<feature type="transmembrane region" description="Helical" evidence="10">
    <location>
        <begin position="905"/>
        <end position="928"/>
    </location>
</feature>
<feature type="transmembrane region" description="Helical" evidence="10">
    <location>
        <begin position="934"/>
        <end position="954"/>
    </location>
</feature>
<evidence type="ECO:0000259" key="12">
    <source>
        <dbReference type="PROSITE" id="PS50893"/>
    </source>
</evidence>
<name>A0A0A1T3Y2_9HYPO</name>
<keyword evidence="2" id="KW-0813">Transport</keyword>
<dbReference type="PANTHER" id="PTHR24223">
    <property type="entry name" value="ATP-BINDING CASSETTE SUB-FAMILY C"/>
    <property type="match status" value="1"/>
</dbReference>
<evidence type="ECO:0000256" key="11">
    <source>
        <dbReference type="SAM" id="SignalP"/>
    </source>
</evidence>
<dbReference type="STRING" id="1531966.A0A0A1T3Y2"/>
<feature type="transmembrane region" description="Helical" evidence="10">
    <location>
        <begin position="205"/>
        <end position="226"/>
    </location>
</feature>
<dbReference type="FunFam" id="3.40.50.300:FF:000838">
    <property type="entry name" value="ABC multidrug transporter (Eurofung)"/>
    <property type="match status" value="1"/>
</dbReference>
<dbReference type="CDD" id="cd18579">
    <property type="entry name" value="ABC_6TM_ABCC_D1"/>
    <property type="match status" value="1"/>
</dbReference>
<feature type="transmembrane region" description="Helical" evidence="10">
    <location>
        <begin position="274"/>
        <end position="293"/>
    </location>
</feature>
<feature type="transmembrane region" description="Helical" evidence="10">
    <location>
        <begin position="832"/>
        <end position="858"/>
    </location>
</feature>
<sequence>MNFLAACLATLLVHAEHLKTIRPSFLLSCYLLLTVIFDIARVRTEWMLADQTSYATLLSESIVVKIFLLGLETVEKRNVLLNQKVVHSIEATSGPFSKGLFIWINSLLAVGWRTVLTLNGLPAIYEELSSEDLMDRFSRKWDKDSRKKNASLVWTTCKVLRRNFLIIAFPRAISIALTLSQPFLINGALKLLSSSSLPAEHGYGLVGAFALVYFGSAISTACYEHLSYRASSMMRGGFIMLIYRKVLRLSCTDVVDSAAVTLMGNDVETLVERVNCLFIECWANGITVIFAIYLLAQQLGAVCAVPIVTAIISLAGTGSLGKAGIKRQLDYQKATEDRINFTAEVVGSCKSVKMLGYTDKFTEFIRRKRTQDIDEGKAFRWITVWSNGISNANVSLTQVATFGAFAVATKSSGSGQFTYTQAITTLSILTVLTGPLTQLMSDIRLAFNSIACFKRIQAFLLLPDRADARTIESTRNSLSVTYEDELAPDNMALRTLGSPFGRSPADISIVDGTFNWKGSEGEVLTDINIATPNTGEGSLTMIIGPVGSGKSTLVRAMLGETDGSAGLVCLSASEIAFCDQTPWILNTSIRNNIVAESQGFDEKWYASVVGACELEFDLKQLEDGDATIVGDQGLKLSGGQRSRIAIARAVYSRKPIAIFDDPFSGLDRATEKAVFMQVFGEQGLLKQNSTAVVLATHAVHRMLFADHIIVLSQAGYVIEQGTFNALRRHGNYVKELNIAEPLRDNDAETITDLRSSIVEDHSLAHANEKTDYEDRPVVSDRSAFKYYFASLGTVNAISLTICVSAPAFFSSFRSVWLTWWGNGKGHDASDLGYWMSIFTLLATLDTSFVISAITIALIKVAPHSGQELHEKILNAVMNAPMSVLANCPSGSLLNRFSQDMRFIDFVLPISLVVLMFEICSSIGSLGLAIAAVNWIAITVPGILVVLILIQRFYVRTSKQLRLLEIESKAPLYGHFAETISGLSTIRAYNWLNEYMDKTIQYLDASQKPFYLLNAIQRWLTLALDLTIAMLVTILVALAVSLRGRIDPPLLGVALVHMMTLGMNLKELIIQWSTLETSLGAVSRIKSFVDRTPSENLPTEIRVPPPDWLLRGTLELRNVAVRYNNFSLPVLRNISFSVNHGEKIGICGRSGSGKTSLIQALLRMADISEGSIYLGGENISEVPRNMLRARLSCLTQEPFLFSNTVRFNADPLGEHGDQEIMNSLKRVGLWYIFVEKATNGSDPLDVMMTESMLSHGQRQLFCLGRALLKKTAMLILDEPTSSVDRQTDAMIQQVIRSQFKDRTIIMIAHRLDTLLDFDKIAMLDQGSLVEFDSPRNLLKKPNGYFFALYRAEKKRDTMGDFITKLFKEQNM</sequence>
<feature type="domain" description="ABC transmembrane type-1" evidence="13">
    <location>
        <begin position="825"/>
        <end position="1076"/>
    </location>
</feature>
<evidence type="ECO:0000256" key="8">
    <source>
        <dbReference type="ARBA" id="ARBA00023136"/>
    </source>
</evidence>
<keyword evidence="15" id="KW-1185">Reference proteome</keyword>
<evidence type="ECO:0000256" key="7">
    <source>
        <dbReference type="ARBA" id="ARBA00022989"/>
    </source>
</evidence>
<dbReference type="InterPro" id="IPR003593">
    <property type="entry name" value="AAA+_ATPase"/>
</dbReference>
<feature type="chain" id="PRO_5012994784" description="ABC transporter" evidence="11">
    <location>
        <begin position="16"/>
        <end position="1370"/>
    </location>
</feature>
<evidence type="ECO:0000256" key="4">
    <source>
        <dbReference type="ARBA" id="ARBA00022692"/>
    </source>
</evidence>
<organism evidence="14 15">
    <name type="scientific">[Torrubiella] hemipterigena</name>
    <dbReference type="NCBI Taxonomy" id="1531966"/>
    <lineage>
        <taxon>Eukaryota</taxon>
        <taxon>Fungi</taxon>
        <taxon>Dikarya</taxon>
        <taxon>Ascomycota</taxon>
        <taxon>Pezizomycotina</taxon>
        <taxon>Sordariomycetes</taxon>
        <taxon>Hypocreomycetidae</taxon>
        <taxon>Hypocreales</taxon>
        <taxon>Clavicipitaceae</taxon>
        <taxon>Clavicipitaceae incertae sedis</taxon>
        <taxon>'Torrubiella' clade</taxon>
    </lineage>
</organism>
<dbReference type="Pfam" id="PF00005">
    <property type="entry name" value="ABC_tran"/>
    <property type="match status" value="2"/>
</dbReference>
<dbReference type="GO" id="GO:0016887">
    <property type="term" value="F:ATP hydrolysis activity"/>
    <property type="evidence" value="ECO:0007669"/>
    <property type="project" value="InterPro"/>
</dbReference>
<evidence type="ECO:0000256" key="1">
    <source>
        <dbReference type="ARBA" id="ARBA00004651"/>
    </source>
</evidence>
<keyword evidence="5" id="KW-0547">Nucleotide-binding</keyword>
<evidence type="ECO:0000256" key="9">
    <source>
        <dbReference type="ARBA" id="ARBA00023180"/>
    </source>
</evidence>
<dbReference type="Proteomes" id="UP000039046">
    <property type="component" value="Unassembled WGS sequence"/>
</dbReference>
<dbReference type="Pfam" id="PF00664">
    <property type="entry name" value="ABC_membrane"/>
    <property type="match status" value="2"/>
</dbReference>
<dbReference type="PROSITE" id="PS50929">
    <property type="entry name" value="ABC_TM1F"/>
    <property type="match status" value="2"/>
</dbReference>
<dbReference type="GO" id="GO:0140359">
    <property type="term" value="F:ABC-type transporter activity"/>
    <property type="evidence" value="ECO:0007669"/>
    <property type="project" value="InterPro"/>
</dbReference>
<feature type="transmembrane region" description="Helical" evidence="10">
    <location>
        <begin position="299"/>
        <end position="320"/>
    </location>
</feature>
<protein>
    <recommendedName>
        <fullName evidence="16">ABC transporter</fullName>
    </recommendedName>
</protein>
<dbReference type="CDD" id="cd03244">
    <property type="entry name" value="ABCC_MRP_domain2"/>
    <property type="match status" value="1"/>
</dbReference>
<feature type="transmembrane region" description="Helical" evidence="10">
    <location>
        <begin position="25"/>
        <end position="42"/>
    </location>
</feature>
<gene>
    <name evidence="14" type="ORF">VHEMI00955</name>
</gene>
<dbReference type="OrthoDB" id="6500128at2759"/>
<dbReference type="FunFam" id="1.20.1560.10:FF:000066">
    <property type="entry name" value="ABC multidrug transporter (Eurofung)"/>
    <property type="match status" value="1"/>
</dbReference>
<feature type="transmembrane region" description="Helical" evidence="10">
    <location>
        <begin position="1018"/>
        <end position="1041"/>
    </location>
</feature>
<feature type="domain" description="ABC transmembrane type-1" evidence="13">
    <location>
        <begin position="172"/>
        <end position="441"/>
    </location>
</feature>